<organism evidence="2 3">
    <name type="scientific">Brachionus calyciflorus</name>
    <dbReference type="NCBI Taxonomy" id="104777"/>
    <lineage>
        <taxon>Eukaryota</taxon>
        <taxon>Metazoa</taxon>
        <taxon>Spiralia</taxon>
        <taxon>Gnathifera</taxon>
        <taxon>Rotifera</taxon>
        <taxon>Eurotatoria</taxon>
        <taxon>Monogononta</taxon>
        <taxon>Pseudotrocha</taxon>
        <taxon>Ploima</taxon>
        <taxon>Brachionidae</taxon>
        <taxon>Brachionus</taxon>
    </lineage>
</organism>
<protein>
    <submittedName>
        <fullName evidence="2">Uncharacterized protein</fullName>
    </submittedName>
</protein>
<accession>A0A813QTL9</accession>
<gene>
    <name evidence="2" type="ORF">OXX778_LOCUS5070</name>
</gene>
<sequence length="430" mass="48834">MKRIKILYVIWTLTVYLKFSLSNPVLEEESYFSPETLVQTVDPNSFVCYDEYDCNNCGIVIATVNGNTCQLCICGEQYKRIMTEVYPFTSTTTRKIVIRTIKPKTTILNEETTSTTETTTTSTTTTTEINPFTFECYEEYDCEGCGIVFIRNSNGKQCQVCRCGKQYEIYMNKVRPFLTTSTKTIITRTPKTTSNPSLYECYDELECGCPSFISVLNGKKCKLCMCGPQIEFVIKEVLPFINVPTRVWMNKPTTKLSTWILDPSNFECYEEYDCQGNCGIAQITTVKNSCQVCICGAQYKYYTLNVLPYLVKTTKKIVTREKVTLPQKQSLKCFNETNCGACGSLNLTINGERCEVCQCGYQIVELIKQLEEIKTTTAPAQPSEAFYCYDEPNCSCGTFTTILNGKRCQICKCGEQIGFIIEQMVPKMKF</sequence>
<evidence type="ECO:0000256" key="1">
    <source>
        <dbReference type="SAM" id="SignalP"/>
    </source>
</evidence>
<feature type="chain" id="PRO_5032994616" evidence="1">
    <location>
        <begin position="23"/>
        <end position="430"/>
    </location>
</feature>
<proteinExistence type="predicted"/>
<dbReference type="OrthoDB" id="10527274at2759"/>
<dbReference type="EMBL" id="CAJNOC010000533">
    <property type="protein sequence ID" value="CAF0773293.1"/>
    <property type="molecule type" value="Genomic_DNA"/>
</dbReference>
<dbReference type="Proteomes" id="UP000663879">
    <property type="component" value="Unassembled WGS sequence"/>
</dbReference>
<reference evidence="2" key="1">
    <citation type="submission" date="2021-02" db="EMBL/GenBank/DDBJ databases">
        <authorList>
            <person name="Nowell W R."/>
        </authorList>
    </citation>
    <scope>NUCLEOTIDE SEQUENCE</scope>
    <source>
        <strain evidence="2">Ploen Becks lab</strain>
    </source>
</reference>
<keyword evidence="1" id="KW-0732">Signal</keyword>
<evidence type="ECO:0000313" key="2">
    <source>
        <dbReference type="EMBL" id="CAF0773293.1"/>
    </source>
</evidence>
<feature type="signal peptide" evidence="1">
    <location>
        <begin position="1"/>
        <end position="22"/>
    </location>
</feature>
<keyword evidence="3" id="KW-1185">Reference proteome</keyword>
<evidence type="ECO:0000313" key="3">
    <source>
        <dbReference type="Proteomes" id="UP000663879"/>
    </source>
</evidence>
<name>A0A813QTL9_9BILA</name>
<dbReference type="AlphaFoldDB" id="A0A813QTL9"/>
<comment type="caution">
    <text evidence="2">The sequence shown here is derived from an EMBL/GenBank/DDBJ whole genome shotgun (WGS) entry which is preliminary data.</text>
</comment>